<keyword evidence="4" id="KW-1185">Reference proteome</keyword>
<accession>A0A8H4A798</accession>
<name>A0A8H4A798_GIGMA</name>
<reference evidence="3 4" key="1">
    <citation type="journal article" date="2019" name="Environ. Microbiol.">
        <title>At the nexus of three kingdoms: the genome of the mycorrhizal fungus Gigaspora margarita provides insights into plant, endobacterial and fungal interactions.</title>
        <authorList>
            <person name="Venice F."/>
            <person name="Ghignone S."/>
            <person name="Salvioli di Fossalunga A."/>
            <person name="Amselem J."/>
            <person name="Novero M."/>
            <person name="Xianan X."/>
            <person name="Sedzielewska Toro K."/>
            <person name="Morin E."/>
            <person name="Lipzen A."/>
            <person name="Grigoriev I.V."/>
            <person name="Henrissat B."/>
            <person name="Martin F.M."/>
            <person name="Bonfante P."/>
        </authorList>
    </citation>
    <scope>NUCLEOTIDE SEQUENCE [LARGE SCALE GENOMIC DNA]</scope>
    <source>
        <strain evidence="3 4">BEG34</strain>
    </source>
</reference>
<dbReference type="AlphaFoldDB" id="A0A8H4A798"/>
<gene>
    <name evidence="3" type="ORF">F8M41_003684</name>
</gene>
<dbReference type="OrthoDB" id="2400240at2759"/>
<feature type="region of interest" description="Disordered" evidence="2">
    <location>
        <begin position="63"/>
        <end position="92"/>
    </location>
</feature>
<evidence type="ECO:0000313" key="3">
    <source>
        <dbReference type="EMBL" id="KAF0442225.1"/>
    </source>
</evidence>
<feature type="coiled-coil region" evidence="1">
    <location>
        <begin position="27"/>
        <end position="54"/>
    </location>
</feature>
<feature type="compositionally biased region" description="Basic and acidic residues" evidence="2">
    <location>
        <begin position="80"/>
        <end position="92"/>
    </location>
</feature>
<protein>
    <submittedName>
        <fullName evidence="3">Uncharacterized protein</fullName>
    </submittedName>
</protein>
<evidence type="ECO:0000313" key="4">
    <source>
        <dbReference type="Proteomes" id="UP000439903"/>
    </source>
</evidence>
<dbReference type="Proteomes" id="UP000439903">
    <property type="component" value="Unassembled WGS sequence"/>
</dbReference>
<proteinExistence type="predicted"/>
<evidence type="ECO:0000256" key="2">
    <source>
        <dbReference type="SAM" id="MobiDB-lite"/>
    </source>
</evidence>
<keyword evidence="1" id="KW-0175">Coiled coil</keyword>
<dbReference type="EMBL" id="WTPW01001327">
    <property type="protein sequence ID" value="KAF0442225.1"/>
    <property type="molecule type" value="Genomic_DNA"/>
</dbReference>
<sequence>MPISTTPPTDTHPNEFLAESNIDDFNFDQLLNDITKAEDALSELDGRLDNFNAKIDAMLLNDSSQNKSCENNALSNANENLDKSEKSDPENK</sequence>
<comment type="caution">
    <text evidence="3">The sequence shown here is derived from an EMBL/GenBank/DDBJ whole genome shotgun (WGS) entry which is preliminary data.</text>
</comment>
<organism evidence="3 4">
    <name type="scientific">Gigaspora margarita</name>
    <dbReference type="NCBI Taxonomy" id="4874"/>
    <lineage>
        <taxon>Eukaryota</taxon>
        <taxon>Fungi</taxon>
        <taxon>Fungi incertae sedis</taxon>
        <taxon>Mucoromycota</taxon>
        <taxon>Glomeromycotina</taxon>
        <taxon>Glomeromycetes</taxon>
        <taxon>Diversisporales</taxon>
        <taxon>Gigasporaceae</taxon>
        <taxon>Gigaspora</taxon>
    </lineage>
</organism>
<feature type="compositionally biased region" description="Low complexity" evidence="2">
    <location>
        <begin position="68"/>
        <end position="79"/>
    </location>
</feature>
<evidence type="ECO:0000256" key="1">
    <source>
        <dbReference type="SAM" id="Coils"/>
    </source>
</evidence>